<keyword evidence="8" id="KW-1185">Reference proteome</keyword>
<evidence type="ECO:0000256" key="4">
    <source>
        <dbReference type="RuleBase" id="RU003494"/>
    </source>
</evidence>
<dbReference type="InterPro" id="IPR045074">
    <property type="entry name" value="GST_C_Tau"/>
</dbReference>
<comment type="similarity">
    <text evidence="4">Belongs to the GST superfamily.</text>
</comment>
<dbReference type="FunFam" id="3.40.30.10:FF:000014">
    <property type="entry name" value="Tau class glutathione S-transferase"/>
    <property type="match status" value="1"/>
</dbReference>
<dbReference type="InParanoid" id="A0A2P5AIM9"/>
<dbReference type="EMBL" id="JXTC01000833">
    <property type="protein sequence ID" value="PON36399.1"/>
    <property type="molecule type" value="Genomic_DNA"/>
</dbReference>
<protein>
    <recommendedName>
        <fullName evidence="1">glutathione transferase</fullName>
        <ecNumber evidence="1">2.5.1.18</ecNumber>
    </recommendedName>
</protein>
<comment type="catalytic activity">
    <reaction evidence="3">
        <text>RX + glutathione = an S-substituted glutathione + a halide anion + H(+)</text>
        <dbReference type="Rhea" id="RHEA:16437"/>
        <dbReference type="ChEBI" id="CHEBI:15378"/>
        <dbReference type="ChEBI" id="CHEBI:16042"/>
        <dbReference type="ChEBI" id="CHEBI:17792"/>
        <dbReference type="ChEBI" id="CHEBI:57925"/>
        <dbReference type="ChEBI" id="CHEBI:90779"/>
        <dbReference type="EC" id="2.5.1.18"/>
    </reaction>
</comment>
<dbReference type="AlphaFoldDB" id="A0A2P5AIM9"/>
<dbReference type="OrthoDB" id="202840at2759"/>
<proteinExistence type="inferred from homology"/>
<evidence type="ECO:0000256" key="2">
    <source>
        <dbReference type="ARBA" id="ARBA00022679"/>
    </source>
</evidence>
<dbReference type="EC" id="2.5.1.18" evidence="1"/>
<accession>A0A2P5AIM9</accession>
<dbReference type="PROSITE" id="PS50405">
    <property type="entry name" value="GST_CTER"/>
    <property type="match status" value="1"/>
</dbReference>
<dbReference type="GO" id="GO:0005737">
    <property type="term" value="C:cytoplasm"/>
    <property type="evidence" value="ECO:0007669"/>
    <property type="project" value="TreeGrafter"/>
</dbReference>
<dbReference type="Proteomes" id="UP000237000">
    <property type="component" value="Unassembled WGS sequence"/>
</dbReference>
<name>A0A2P5AIM9_TREOI</name>
<dbReference type="SFLD" id="SFLDG00358">
    <property type="entry name" value="Main_(cytGST)"/>
    <property type="match status" value="1"/>
</dbReference>
<dbReference type="Gene3D" id="1.20.1050.10">
    <property type="match status" value="1"/>
</dbReference>
<feature type="domain" description="GST C-terminal" evidence="6">
    <location>
        <begin position="88"/>
        <end position="208"/>
    </location>
</feature>
<dbReference type="InterPro" id="IPR040079">
    <property type="entry name" value="Glutathione_S-Trfase"/>
</dbReference>
<evidence type="ECO:0000259" key="6">
    <source>
        <dbReference type="PROSITE" id="PS50405"/>
    </source>
</evidence>
<dbReference type="FunFam" id="1.20.1050.10:FF:000018">
    <property type="entry name" value="Glutathione S-transferase U20"/>
    <property type="match status" value="1"/>
</dbReference>
<dbReference type="PROSITE" id="PS50404">
    <property type="entry name" value="GST_NTER"/>
    <property type="match status" value="1"/>
</dbReference>
<dbReference type="InterPro" id="IPR036249">
    <property type="entry name" value="Thioredoxin-like_sf"/>
</dbReference>
<sequence>MEDKVVLLGLWSSSYAMRVKIALAEKGIQYEAKEENLADKSLLLLEMNPVHKMIPVLIHNGKPICESLNIVEYIDQVWAHKSPLLPADPYQRSRARFWADYIDKKIYSLGKRVWKVKGEEQEAVKKEFIESLKTIEGELGDKLYFGGESFGFVDLALVPITSWFYSFEICANFSVESECPKIVGWAKRCMEKESVAKSLPDPNKVYAFVLLLKEKYGL</sequence>
<dbReference type="CDD" id="cd03185">
    <property type="entry name" value="GST_C_Tau"/>
    <property type="match status" value="1"/>
</dbReference>
<dbReference type="STRING" id="63057.A0A2P5AIM9"/>
<dbReference type="SFLD" id="SFLDG01152">
    <property type="entry name" value="Main.3:_Omega-_and_Tau-like"/>
    <property type="match status" value="1"/>
</dbReference>
<evidence type="ECO:0000256" key="1">
    <source>
        <dbReference type="ARBA" id="ARBA00012452"/>
    </source>
</evidence>
<dbReference type="SFLD" id="SFLDS00019">
    <property type="entry name" value="Glutathione_Transferase_(cytos"/>
    <property type="match status" value="1"/>
</dbReference>
<feature type="domain" description="GST N-terminal" evidence="5">
    <location>
        <begin position="3"/>
        <end position="82"/>
    </location>
</feature>
<evidence type="ECO:0000313" key="8">
    <source>
        <dbReference type="Proteomes" id="UP000237000"/>
    </source>
</evidence>
<evidence type="ECO:0000256" key="3">
    <source>
        <dbReference type="ARBA" id="ARBA00047960"/>
    </source>
</evidence>
<dbReference type="GO" id="GO:0004364">
    <property type="term" value="F:glutathione transferase activity"/>
    <property type="evidence" value="ECO:0007669"/>
    <property type="project" value="UniProtKB-EC"/>
</dbReference>
<dbReference type="CDD" id="cd03058">
    <property type="entry name" value="GST_N_Tau"/>
    <property type="match status" value="1"/>
</dbReference>
<gene>
    <name evidence="7" type="ORF">TorRG33x02_349390</name>
</gene>
<dbReference type="GO" id="GO:0006749">
    <property type="term" value="P:glutathione metabolic process"/>
    <property type="evidence" value="ECO:0007669"/>
    <property type="project" value="InterPro"/>
</dbReference>
<reference evidence="8" key="1">
    <citation type="submission" date="2016-06" db="EMBL/GenBank/DDBJ databases">
        <title>Parallel loss of symbiosis genes in relatives of nitrogen-fixing non-legume Parasponia.</title>
        <authorList>
            <person name="Van Velzen R."/>
            <person name="Holmer R."/>
            <person name="Bu F."/>
            <person name="Rutten L."/>
            <person name="Van Zeijl A."/>
            <person name="Liu W."/>
            <person name="Santuari L."/>
            <person name="Cao Q."/>
            <person name="Sharma T."/>
            <person name="Shen D."/>
            <person name="Roswanjaya Y."/>
            <person name="Wardhani T."/>
            <person name="Kalhor M.S."/>
            <person name="Jansen J."/>
            <person name="Van den Hoogen J."/>
            <person name="Gungor B."/>
            <person name="Hartog M."/>
            <person name="Hontelez J."/>
            <person name="Verver J."/>
            <person name="Yang W.-C."/>
            <person name="Schijlen E."/>
            <person name="Repin R."/>
            <person name="Schilthuizen M."/>
            <person name="Schranz E."/>
            <person name="Heidstra R."/>
            <person name="Miyata K."/>
            <person name="Fedorova E."/>
            <person name="Kohlen W."/>
            <person name="Bisseling T."/>
            <person name="Smit S."/>
            <person name="Geurts R."/>
        </authorList>
    </citation>
    <scope>NUCLEOTIDE SEQUENCE [LARGE SCALE GENOMIC DNA]</scope>
    <source>
        <strain evidence="8">cv. RG33-2</strain>
    </source>
</reference>
<organism evidence="7 8">
    <name type="scientific">Trema orientale</name>
    <name type="common">Charcoal tree</name>
    <name type="synonym">Celtis orientalis</name>
    <dbReference type="NCBI Taxonomy" id="63057"/>
    <lineage>
        <taxon>Eukaryota</taxon>
        <taxon>Viridiplantae</taxon>
        <taxon>Streptophyta</taxon>
        <taxon>Embryophyta</taxon>
        <taxon>Tracheophyta</taxon>
        <taxon>Spermatophyta</taxon>
        <taxon>Magnoliopsida</taxon>
        <taxon>eudicotyledons</taxon>
        <taxon>Gunneridae</taxon>
        <taxon>Pentapetalae</taxon>
        <taxon>rosids</taxon>
        <taxon>fabids</taxon>
        <taxon>Rosales</taxon>
        <taxon>Cannabaceae</taxon>
        <taxon>Trema</taxon>
    </lineage>
</organism>
<evidence type="ECO:0000313" key="7">
    <source>
        <dbReference type="EMBL" id="PON36399.1"/>
    </source>
</evidence>
<dbReference type="InterPro" id="IPR036282">
    <property type="entry name" value="Glutathione-S-Trfase_C_sf"/>
</dbReference>
<evidence type="ECO:0000259" key="5">
    <source>
        <dbReference type="PROSITE" id="PS50404"/>
    </source>
</evidence>
<dbReference type="PANTHER" id="PTHR11260:SF756">
    <property type="entry name" value="GLUTATHIONE S-TRANSFERASE PARA-RELATED"/>
    <property type="match status" value="1"/>
</dbReference>
<dbReference type="InterPro" id="IPR010987">
    <property type="entry name" value="Glutathione-S-Trfase_C-like"/>
</dbReference>
<dbReference type="InterPro" id="IPR004046">
    <property type="entry name" value="GST_C"/>
</dbReference>
<comment type="caution">
    <text evidence="7">The sequence shown here is derived from an EMBL/GenBank/DDBJ whole genome shotgun (WGS) entry which is preliminary data.</text>
</comment>
<dbReference type="InterPro" id="IPR045073">
    <property type="entry name" value="Omega/Tau-like"/>
</dbReference>
<dbReference type="Pfam" id="PF00043">
    <property type="entry name" value="GST_C"/>
    <property type="match status" value="1"/>
</dbReference>
<dbReference type="PANTHER" id="PTHR11260">
    <property type="entry name" value="GLUTATHIONE S-TRANSFERASE, GST, SUPERFAMILY, GST DOMAIN CONTAINING"/>
    <property type="match status" value="1"/>
</dbReference>
<dbReference type="Gene3D" id="3.40.30.10">
    <property type="entry name" value="Glutaredoxin"/>
    <property type="match status" value="1"/>
</dbReference>
<dbReference type="SUPFAM" id="SSF47616">
    <property type="entry name" value="GST C-terminal domain-like"/>
    <property type="match status" value="1"/>
</dbReference>
<dbReference type="Pfam" id="PF02798">
    <property type="entry name" value="GST_N"/>
    <property type="match status" value="1"/>
</dbReference>
<dbReference type="InterPro" id="IPR004045">
    <property type="entry name" value="Glutathione_S-Trfase_N"/>
</dbReference>
<keyword evidence="2" id="KW-0808">Transferase</keyword>
<dbReference type="SUPFAM" id="SSF52833">
    <property type="entry name" value="Thioredoxin-like"/>
    <property type="match status" value="1"/>
</dbReference>